<dbReference type="InterPro" id="IPR016035">
    <property type="entry name" value="Acyl_Trfase/lysoPLipase"/>
</dbReference>
<dbReference type="PANTHER" id="PTHR24185">
    <property type="entry name" value="CALCIUM-INDEPENDENT PHOSPHOLIPASE A2-GAMMA"/>
    <property type="match status" value="1"/>
</dbReference>
<dbReference type="GO" id="GO:0016042">
    <property type="term" value="P:lipid catabolic process"/>
    <property type="evidence" value="ECO:0007669"/>
    <property type="project" value="UniProtKB-KW"/>
</dbReference>
<dbReference type="Pfam" id="PF01734">
    <property type="entry name" value="Patatin"/>
    <property type="match status" value="1"/>
</dbReference>
<dbReference type="GO" id="GO:0047499">
    <property type="term" value="F:calcium-independent phospholipase A2 activity"/>
    <property type="evidence" value="ECO:0007669"/>
    <property type="project" value="TreeGrafter"/>
</dbReference>
<dbReference type="GO" id="GO:0016020">
    <property type="term" value="C:membrane"/>
    <property type="evidence" value="ECO:0007669"/>
    <property type="project" value="TreeGrafter"/>
</dbReference>
<dbReference type="Gene3D" id="3.40.1090.10">
    <property type="entry name" value="Cytosolic phospholipase A2 catalytic domain"/>
    <property type="match status" value="1"/>
</dbReference>
<evidence type="ECO:0000259" key="6">
    <source>
        <dbReference type="PROSITE" id="PS51635"/>
    </source>
</evidence>
<organism evidence="7 8">
    <name type="scientific">Rhizoctonia solani</name>
    <dbReference type="NCBI Taxonomy" id="456999"/>
    <lineage>
        <taxon>Eukaryota</taxon>
        <taxon>Fungi</taxon>
        <taxon>Dikarya</taxon>
        <taxon>Basidiomycota</taxon>
        <taxon>Agaricomycotina</taxon>
        <taxon>Agaricomycetes</taxon>
        <taxon>Cantharellales</taxon>
        <taxon>Ceratobasidiaceae</taxon>
        <taxon>Rhizoctonia</taxon>
    </lineage>
</organism>
<evidence type="ECO:0000313" key="8">
    <source>
        <dbReference type="Proteomes" id="UP000663850"/>
    </source>
</evidence>
<sequence>MLREVMSDTMSDQPGLRLLSLGKPNPRNAQHGTNARIWPYTDLVYTKDNGGIKGLSSLYIIKEIMTRLQREAQRNQQQGNGSQERQVMMQYVPMPKPCDYFDIISGTGTGAICAVLLGRLRMGIEDAIRSYVTLMRNVFSDPKTMNRTTPEFKATVLETELKKIVKGVLDDENGMMMESYRDNVQGKCEVVVYAMSAHHMNEALPISFRSYPAPTGATANCTIWEALRATTTHADMFKPIEIDMEGLGVEEQFVHGGLGCSNPTKHILEEASQLYPGRVVTSIVSIGTGHPQTIQVARGKPDKVLKASLELAEGSERVAEEMARQFKGDHRYCRLNVQQGMQEVGASEWELMNEVVAHTRAYVIQAETSSKLETLVANLQKSPGPYSETSGTVEIYNVSRPTPEQTTISHPHSEVPHRRLTLTPHNNLDSPNPTSSRWTKLRGLEFLRLLSDRTSVAKSSASQPDAC</sequence>
<dbReference type="Proteomes" id="UP000663850">
    <property type="component" value="Unassembled WGS sequence"/>
</dbReference>
<protein>
    <recommendedName>
        <fullName evidence="6">PNPLA domain-containing protein</fullName>
    </recommendedName>
</protein>
<evidence type="ECO:0000256" key="2">
    <source>
        <dbReference type="ARBA" id="ARBA00022963"/>
    </source>
</evidence>
<dbReference type="PROSITE" id="PS51635">
    <property type="entry name" value="PNPLA"/>
    <property type="match status" value="1"/>
</dbReference>
<proteinExistence type="predicted"/>
<feature type="domain" description="PNPLA" evidence="6">
    <location>
        <begin position="45"/>
        <end position="268"/>
    </location>
</feature>
<dbReference type="PANTHER" id="PTHR24185:SF1">
    <property type="entry name" value="CALCIUM-INDEPENDENT PHOSPHOLIPASE A2-GAMMA"/>
    <property type="match status" value="1"/>
</dbReference>
<reference evidence="7" key="1">
    <citation type="submission" date="2021-01" db="EMBL/GenBank/DDBJ databases">
        <authorList>
            <person name="Kaushik A."/>
        </authorList>
    </citation>
    <scope>NUCLEOTIDE SEQUENCE</scope>
    <source>
        <strain evidence="7">Type strain: AG8-Rh-89/</strain>
    </source>
</reference>
<accession>A0A8H3D7M7</accession>
<evidence type="ECO:0000256" key="5">
    <source>
        <dbReference type="SAM" id="MobiDB-lite"/>
    </source>
</evidence>
<dbReference type="GO" id="GO:0046486">
    <property type="term" value="P:glycerolipid metabolic process"/>
    <property type="evidence" value="ECO:0007669"/>
    <property type="project" value="UniProtKB-ARBA"/>
</dbReference>
<dbReference type="GO" id="GO:0019369">
    <property type="term" value="P:arachidonate metabolic process"/>
    <property type="evidence" value="ECO:0007669"/>
    <property type="project" value="TreeGrafter"/>
</dbReference>
<dbReference type="InterPro" id="IPR002641">
    <property type="entry name" value="PNPLA_dom"/>
</dbReference>
<evidence type="ECO:0000256" key="3">
    <source>
        <dbReference type="ARBA" id="ARBA00023098"/>
    </source>
</evidence>
<name>A0A8H3D7M7_9AGAM</name>
<dbReference type="SUPFAM" id="SSF52151">
    <property type="entry name" value="FabD/lysophospholipase-like"/>
    <property type="match status" value="1"/>
</dbReference>
<feature type="region of interest" description="Disordered" evidence="5">
    <location>
        <begin position="1"/>
        <end position="32"/>
    </location>
</feature>
<evidence type="ECO:0000256" key="1">
    <source>
        <dbReference type="ARBA" id="ARBA00022801"/>
    </source>
</evidence>
<dbReference type="AlphaFoldDB" id="A0A8H3D7M7"/>
<keyword evidence="3" id="KW-0443">Lipid metabolism</keyword>
<dbReference type="EMBL" id="CAJMWZ010005993">
    <property type="protein sequence ID" value="CAE6513729.1"/>
    <property type="molecule type" value="Genomic_DNA"/>
</dbReference>
<comment type="caution">
    <text evidence="4">Lacks conserved residue(s) required for the propagation of feature annotation.</text>
</comment>
<gene>
    <name evidence="7" type="ORF">RDB_LOCUS109168</name>
</gene>
<keyword evidence="1" id="KW-0378">Hydrolase</keyword>
<keyword evidence="2" id="KW-0442">Lipid degradation</keyword>
<comment type="caution">
    <text evidence="7">The sequence shown here is derived from an EMBL/GenBank/DDBJ whole genome shotgun (WGS) entry which is preliminary data.</text>
</comment>
<evidence type="ECO:0000313" key="7">
    <source>
        <dbReference type="EMBL" id="CAE6513729.1"/>
    </source>
</evidence>
<evidence type="ECO:0000256" key="4">
    <source>
        <dbReference type="PROSITE-ProRule" id="PRU01161"/>
    </source>
</evidence>